<keyword evidence="1" id="KW-0732">Signal</keyword>
<protein>
    <recommendedName>
        <fullName evidence="4">Lipocalin-like protein</fullName>
    </recommendedName>
</protein>
<feature type="signal peptide" evidence="1">
    <location>
        <begin position="1"/>
        <end position="21"/>
    </location>
</feature>
<dbReference type="Proteomes" id="UP000294480">
    <property type="component" value="Unassembled WGS sequence"/>
</dbReference>
<proteinExistence type="predicted"/>
<comment type="caution">
    <text evidence="2">The sequence shown here is derived from an EMBL/GenBank/DDBJ whole genome shotgun (WGS) entry which is preliminary data.</text>
</comment>
<evidence type="ECO:0008006" key="4">
    <source>
        <dbReference type="Google" id="ProtNLM"/>
    </source>
</evidence>
<accession>A0A4R6Y5R5</accession>
<evidence type="ECO:0000313" key="2">
    <source>
        <dbReference type="EMBL" id="TDR30819.1"/>
    </source>
</evidence>
<reference evidence="2 3" key="1">
    <citation type="submission" date="2019-03" db="EMBL/GenBank/DDBJ databases">
        <title>Genomic Encyclopedia of Type Strains, Phase IV (KMG-IV): sequencing the most valuable type-strain genomes for metagenomic binning, comparative biology and taxonomic classification.</title>
        <authorList>
            <person name="Goeker M."/>
        </authorList>
    </citation>
    <scope>NUCLEOTIDE SEQUENCE [LARGE SCALE GENOMIC DNA]</scope>
    <source>
        <strain evidence="2 3">DSM 102852</strain>
    </source>
</reference>
<keyword evidence="3" id="KW-1185">Reference proteome</keyword>
<name>A0A4R6Y5R5_9BURK</name>
<sequence length="153" mass="17551">MRMVRNVLMYMLLCASTQILAQSNAMPVDGDLVGTWEGEFPASQEVSCSAYKWTMTRKSDGTYRYHGYDDTQTIIDDEGRWWVDAGHATYFETVNTQDEVPTEYAYSVSQNNINNNNVEVEFKQIKPLEQGECSQTFRFSERKSANAQPKEMS</sequence>
<evidence type="ECO:0000313" key="3">
    <source>
        <dbReference type="Proteomes" id="UP000294480"/>
    </source>
</evidence>
<dbReference type="AlphaFoldDB" id="A0A4R6Y5R5"/>
<gene>
    <name evidence="2" type="ORF">DFR44_11617</name>
</gene>
<organism evidence="2 3">
    <name type="scientific">Hydromonas duriensis</name>
    <dbReference type="NCBI Taxonomy" id="1527608"/>
    <lineage>
        <taxon>Bacteria</taxon>
        <taxon>Pseudomonadati</taxon>
        <taxon>Pseudomonadota</taxon>
        <taxon>Betaproteobacteria</taxon>
        <taxon>Burkholderiales</taxon>
        <taxon>Burkholderiaceae</taxon>
        <taxon>Hydromonas</taxon>
    </lineage>
</organism>
<dbReference type="EMBL" id="SNZE01000016">
    <property type="protein sequence ID" value="TDR30819.1"/>
    <property type="molecule type" value="Genomic_DNA"/>
</dbReference>
<feature type="chain" id="PRO_5020238987" description="Lipocalin-like protein" evidence="1">
    <location>
        <begin position="22"/>
        <end position="153"/>
    </location>
</feature>
<evidence type="ECO:0000256" key="1">
    <source>
        <dbReference type="SAM" id="SignalP"/>
    </source>
</evidence>